<protein>
    <submittedName>
        <fullName evidence="1">Uncharacterized protein</fullName>
    </submittedName>
</protein>
<name>A0A0F9NB98_9ZZZZ</name>
<sequence length="52" mass="6305">LDNMYQLWQNWSEINKPNILVCITKSKHFAEEIKIALEKLKGLHNYYIKEKK</sequence>
<dbReference type="EMBL" id="LAZR01003729">
    <property type="protein sequence ID" value="KKN15254.1"/>
    <property type="molecule type" value="Genomic_DNA"/>
</dbReference>
<accession>A0A0F9NB98</accession>
<organism evidence="1">
    <name type="scientific">marine sediment metagenome</name>
    <dbReference type="NCBI Taxonomy" id="412755"/>
    <lineage>
        <taxon>unclassified sequences</taxon>
        <taxon>metagenomes</taxon>
        <taxon>ecological metagenomes</taxon>
    </lineage>
</organism>
<proteinExistence type="predicted"/>
<evidence type="ECO:0000313" key="1">
    <source>
        <dbReference type="EMBL" id="KKN15254.1"/>
    </source>
</evidence>
<dbReference type="AlphaFoldDB" id="A0A0F9NB98"/>
<reference evidence="1" key="1">
    <citation type="journal article" date="2015" name="Nature">
        <title>Complex archaea that bridge the gap between prokaryotes and eukaryotes.</title>
        <authorList>
            <person name="Spang A."/>
            <person name="Saw J.H."/>
            <person name="Jorgensen S.L."/>
            <person name="Zaremba-Niedzwiedzka K."/>
            <person name="Martijn J."/>
            <person name="Lind A.E."/>
            <person name="van Eijk R."/>
            <person name="Schleper C."/>
            <person name="Guy L."/>
            <person name="Ettema T.J."/>
        </authorList>
    </citation>
    <scope>NUCLEOTIDE SEQUENCE</scope>
</reference>
<gene>
    <name evidence="1" type="ORF">LCGC14_0987730</name>
</gene>
<feature type="non-terminal residue" evidence="1">
    <location>
        <position position="1"/>
    </location>
</feature>
<comment type="caution">
    <text evidence="1">The sequence shown here is derived from an EMBL/GenBank/DDBJ whole genome shotgun (WGS) entry which is preliminary data.</text>
</comment>